<gene>
    <name evidence="1" type="ORF">NYP16_04705</name>
</gene>
<dbReference type="Proteomes" id="UP001141619">
    <property type="component" value="Unassembled WGS sequence"/>
</dbReference>
<name>A0A9X3TX17_9PROT</name>
<reference evidence="1" key="2">
    <citation type="journal article" date="2023" name="Syst. Appl. Microbiol.">
        <title>Govania unica gen. nov., sp. nov., a rare biosphere bacterium that represents a novel family in the class Alphaproteobacteria.</title>
        <authorList>
            <person name="Vandamme P."/>
            <person name="Peeters C."/>
            <person name="Hettiarachchi A."/>
            <person name="Cnockaert M."/>
            <person name="Carlier A."/>
        </authorList>
    </citation>
    <scope>NUCLEOTIDE SEQUENCE</scope>
    <source>
        <strain evidence="1">LMG 31809</strain>
    </source>
</reference>
<comment type="caution">
    <text evidence="1">The sequence shown here is derived from an EMBL/GenBank/DDBJ whole genome shotgun (WGS) entry which is preliminary data.</text>
</comment>
<dbReference type="AlphaFoldDB" id="A0A9X3TX17"/>
<evidence type="ECO:0000313" key="2">
    <source>
        <dbReference type="Proteomes" id="UP001141619"/>
    </source>
</evidence>
<reference evidence="1" key="1">
    <citation type="submission" date="2022-08" db="EMBL/GenBank/DDBJ databases">
        <authorList>
            <person name="Vandamme P."/>
            <person name="Hettiarachchi A."/>
            <person name="Peeters C."/>
            <person name="Cnockaert M."/>
            <person name="Carlier A."/>
        </authorList>
    </citation>
    <scope>NUCLEOTIDE SEQUENCE</scope>
    <source>
        <strain evidence="1">LMG 31809</strain>
    </source>
</reference>
<protein>
    <submittedName>
        <fullName evidence="1">Uncharacterized protein</fullName>
    </submittedName>
</protein>
<sequence>MLHDNELPSDPEHRAMAEFLIRENIQIIDTGHYPLISYCSDYNEKIGLITDTERDELLVNGGHLRAALMAVRHGIPVSQWPNKLINLTRIFKNPLSMKSPRLYNDWNGIWINKTHGGPGVIQISLPLQQGQCATSNISAQTFYILFVKQVLEHERFRYGILASCESVRDKDSGGNSCVPFISELKNLCTSKVTLYGAYGSSWVPLYGPHAGTVLLAPEPFIYGPQRNLYLTGAGKLRKGAFNDFLSKDEELAENARLTDLYYEHAAFNPDNARQIDDHSQNNRARFWFRA</sequence>
<dbReference type="EMBL" id="JANWOI010000001">
    <property type="protein sequence ID" value="MDA5193257.1"/>
    <property type="molecule type" value="Genomic_DNA"/>
</dbReference>
<evidence type="ECO:0000313" key="1">
    <source>
        <dbReference type="EMBL" id="MDA5193257.1"/>
    </source>
</evidence>
<dbReference type="RefSeq" id="WP_274942951.1">
    <property type="nucleotide sequence ID" value="NZ_JANWOI010000001.1"/>
</dbReference>
<proteinExistence type="predicted"/>
<accession>A0A9X3TX17</accession>
<organism evidence="1 2">
    <name type="scientific">Govanella unica</name>
    <dbReference type="NCBI Taxonomy" id="2975056"/>
    <lineage>
        <taxon>Bacteria</taxon>
        <taxon>Pseudomonadati</taxon>
        <taxon>Pseudomonadota</taxon>
        <taxon>Alphaproteobacteria</taxon>
        <taxon>Emcibacterales</taxon>
        <taxon>Govanellaceae</taxon>
        <taxon>Govanella</taxon>
    </lineage>
</organism>
<keyword evidence="2" id="KW-1185">Reference proteome</keyword>